<dbReference type="Pfam" id="PF16241">
    <property type="entry name" value="DUF4900"/>
    <property type="match status" value="1"/>
</dbReference>
<reference evidence="3 4" key="1">
    <citation type="submission" date="2017-01" db="EMBL/GenBank/DDBJ databases">
        <title>Genome Analysis of Deinococcus marmoris KOPRI26562.</title>
        <authorList>
            <person name="Kim J.H."/>
            <person name="Oh H.-M."/>
        </authorList>
    </citation>
    <scope>NUCLEOTIDE SEQUENCE [LARGE SCALE GENOMIC DNA]</scope>
    <source>
        <strain evidence="3 4">KOPRI26562</strain>
    </source>
</reference>
<dbReference type="AlphaFoldDB" id="A0A1U7NRY2"/>
<name>A0A1U7NRY2_9DEIO</name>
<sequence length="718" mass="75427">MPTSPRIPARTTEGATLIVSLLFVMLLLAVIMSVTAQVTLSSRRSSVDQQALLSARYAAESGVARVQARLKVMKALLDDATIPAITRNSAVESQIAAMCGLAVLPPQPLPTPANPSPVSTVCTFPADGLRGGGGARAALLTNAVKATDFAKEGFRATDDSARARFWGEMFSGTAGMQYSGSGSQNSDYGVTFGLIPTRLDRQRDQYRLYFEVPSALSQGVTGSTTQRLSARATTDGKGEYYLLISREPFAKFGLFTNRQFQSPEAERNNTLITFTERTLFSGPVHTNGRFTFYKTPTFWGEVTSAGCPPGPGLIGDVAGKPGCLVAAQPGAQFGVNPPQLLTPAQMTGRGPPDELSTAQAPRVGENQPQFKSSVKWDADFIPLPTNSQNQRAAALGYSLDPVTGQAIPLPTAGLALSGDVQEMQLWRDMIGGQERQRISYVQGGAAVDLSYDQNGTLFILNPSRQWVPAGRDAAGNVGAVGGTFTIVKPFNGVVSVQDGKIANLNGGPNVAQSGPAGASIASFAGVTVAATGDVNITSSLKYTVPPCGGQNTETAAAPCDRQDAQNILGIYASGKTNANGSKVPANINLISPKSCPDGIGNCPNIGVNPQIHAVLMASQGAVQVEGYNQGSADNSLGKVNLIGGIIEDYYGAFGQTDGHGYGRNFVYDQRTYDGFSPPAFPTQKDWTVVLRLKATDQDLQKNTGLGIRLQGDAVSAGK</sequence>
<dbReference type="InterPro" id="IPR025746">
    <property type="entry name" value="PilX_N_dom"/>
</dbReference>
<dbReference type="OrthoDB" id="55472at2"/>
<evidence type="ECO:0000313" key="4">
    <source>
        <dbReference type="Proteomes" id="UP000186607"/>
    </source>
</evidence>
<dbReference type="Pfam" id="PF14341">
    <property type="entry name" value="PilX_N"/>
    <property type="match status" value="1"/>
</dbReference>
<evidence type="ECO:0000259" key="2">
    <source>
        <dbReference type="Pfam" id="PF14341"/>
    </source>
</evidence>
<protein>
    <recommendedName>
        <fullName evidence="2">Type 4 fimbrial biogenesis protein PilX N-terminal domain-containing protein</fullName>
    </recommendedName>
</protein>
<dbReference type="EMBL" id="MSTI01000169">
    <property type="protein sequence ID" value="OLV15667.1"/>
    <property type="molecule type" value="Genomic_DNA"/>
</dbReference>
<dbReference type="InterPro" id="IPR032601">
    <property type="entry name" value="DUF4900"/>
</dbReference>
<comment type="caution">
    <text evidence="3">The sequence shown here is derived from an EMBL/GenBank/DDBJ whole genome shotgun (WGS) entry which is preliminary data.</text>
</comment>
<dbReference type="RefSeq" id="WP_075836849.1">
    <property type="nucleotide sequence ID" value="NZ_MSTI01000169.1"/>
</dbReference>
<feature type="region of interest" description="Disordered" evidence="1">
    <location>
        <begin position="335"/>
        <end position="369"/>
    </location>
</feature>
<keyword evidence="4" id="KW-1185">Reference proteome</keyword>
<feature type="domain" description="Type 4 fimbrial biogenesis protein PilX N-terminal" evidence="2">
    <location>
        <begin position="14"/>
        <end position="63"/>
    </location>
</feature>
<evidence type="ECO:0000256" key="1">
    <source>
        <dbReference type="SAM" id="MobiDB-lite"/>
    </source>
</evidence>
<gene>
    <name evidence="3" type="ORF">BOO71_0014206</name>
</gene>
<evidence type="ECO:0000313" key="3">
    <source>
        <dbReference type="EMBL" id="OLV15667.1"/>
    </source>
</evidence>
<proteinExistence type="predicted"/>
<dbReference type="STRING" id="249408.BOO71_0014206"/>
<accession>A0A1U7NRY2</accession>
<organism evidence="3 4">
    <name type="scientific">Deinococcus marmoris</name>
    <dbReference type="NCBI Taxonomy" id="249408"/>
    <lineage>
        <taxon>Bacteria</taxon>
        <taxon>Thermotogati</taxon>
        <taxon>Deinococcota</taxon>
        <taxon>Deinococci</taxon>
        <taxon>Deinococcales</taxon>
        <taxon>Deinococcaceae</taxon>
        <taxon>Deinococcus</taxon>
    </lineage>
</organism>
<dbReference type="Proteomes" id="UP000186607">
    <property type="component" value="Unassembled WGS sequence"/>
</dbReference>